<dbReference type="Gene3D" id="3.40.50.150">
    <property type="entry name" value="Vaccinia Virus protein VP39"/>
    <property type="match status" value="1"/>
</dbReference>
<evidence type="ECO:0000313" key="1">
    <source>
        <dbReference type="EMBL" id="MBK1840712.1"/>
    </source>
</evidence>
<keyword evidence="2" id="KW-1185">Reference proteome</keyword>
<sequence length="233" mass="25985">MSNLMYGAEMRALTNREIEVIKLILSNKMTYCAPLKLVKICEALREVNEGVEGIYIEAGVALGGTAALIANFKRPHEKLALYDVFSTIPAPSEKDGRDAHDRYEVIRSGNSEGIGGDKYYGYQDNLIDVVKNNIQSTGLSLDDTSIDFHKGLFEDTLFVNDKVAFAHIDCDWHDPVAVCIERIAPNVSIGGFIIFDDYWFYSGAKTAVDNFLIENKNFKITDSEQSLTVKRIA</sequence>
<comment type="caution">
    <text evidence="1">The sequence shown here is derived from an EMBL/GenBank/DDBJ whole genome shotgun (WGS) entry which is preliminary data.</text>
</comment>
<gene>
    <name evidence="1" type="ORF">JHL17_25230</name>
</gene>
<dbReference type="RefSeq" id="WP_200197444.1">
    <property type="nucleotide sequence ID" value="NZ_JAENHM010000069.1"/>
</dbReference>
<evidence type="ECO:0000313" key="2">
    <source>
        <dbReference type="Proteomes" id="UP000652760"/>
    </source>
</evidence>
<organism evidence="1 2">
    <name type="scientific">Azospirillum endophyticum</name>
    <dbReference type="NCBI Taxonomy" id="2800326"/>
    <lineage>
        <taxon>Bacteria</taxon>
        <taxon>Pseudomonadati</taxon>
        <taxon>Pseudomonadota</taxon>
        <taxon>Alphaproteobacteria</taxon>
        <taxon>Rhodospirillales</taxon>
        <taxon>Azospirillaceae</taxon>
        <taxon>Azospirillum</taxon>
    </lineage>
</organism>
<reference evidence="2" key="1">
    <citation type="submission" date="2021-01" db="EMBL/GenBank/DDBJ databases">
        <title>Genome public.</title>
        <authorList>
            <person name="Liu C."/>
            <person name="Sun Q."/>
        </authorList>
    </citation>
    <scope>NUCLEOTIDE SEQUENCE [LARGE SCALE GENOMIC DNA]</scope>
    <source>
        <strain evidence="2">YIM B02556</strain>
    </source>
</reference>
<dbReference type="InterPro" id="IPR029063">
    <property type="entry name" value="SAM-dependent_MTases_sf"/>
</dbReference>
<dbReference type="PANTHER" id="PTHR40036:SF1">
    <property type="entry name" value="MACROCIN O-METHYLTRANSFERASE"/>
    <property type="match status" value="1"/>
</dbReference>
<protein>
    <recommendedName>
        <fullName evidence="3">Macrocin-O-methyltransferase (TylF)</fullName>
    </recommendedName>
</protein>
<proteinExistence type="predicted"/>
<name>A0ABS1FBB3_9PROT</name>
<dbReference type="EMBL" id="JAENHM010000069">
    <property type="protein sequence ID" value="MBK1840712.1"/>
    <property type="molecule type" value="Genomic_DNA"/>
</dbReference>
<dbReference type="InterPro" id="IPR008884">
    <property type="entry name" value="TylF_MeTrfase"/>
</dbReference>
<dbReference type="PANTHER" id="PTHR40036">
    <property type="entry name" value="MACROCIN O-METHYLTRANSFERASE"/>
    <property type="match status" value="1"/>
</dbReference>
<evidence type="ECO:0008006" key="3">
    <source>
        <dbReference type="Google" id="ProtNLM"/>
    </source>
</evidence>
<accession>A0ABS1FBB3</accession>
<dbReference type="Proteomes" id="UP000652760">
    <property type="component" value="Unassembled WGS sequence"/>
</dbReference>
<dbReference type="Pfam" id="PF05711">
    <property type="entry name" value="TylF"/>
    <property type="match status" value="1"/>
</dbReference>